<feature type="compositionally biased region" description="Polar residues" evidence="3">
    <location>
        <begin position="90"/>
        <end position="109"/>
    </location>
</feature>
<organism evidence="6 7">
    <name type="scientific">Xenotaenia resolanae</name>
    <dbReference type="NCBI Taxonomy" id="208358"/>
    <lineage>
        <taxon>Eukaryota</taxon>
        <taxon>Metazoa</taxon>
        <taxon>Chordata</taxon>
        <taxon>Craniata</taxon>
        <taxon>Vertebrata</taxon>
        <taxon>Euteleostomi</taxon>
        <taxon>Actinopterygii</taxon>
        <taxon>Neopterygii</taxon>
        <taxon>Teleostei</taxon>
        <taxon>Neoteleostei</taxon>
        <taxon>Acanthomorphata</taxon>
        <taxon>Ovalentaria</taxon>
        <taxon>Atherinomorphae</taxon>
        <taxon>Cyprinodontiformes</taxon>
        <taxon>Goodeidae</taxon>
        <taxon>Xenotaenia</taxon>
    </lineage>
</organism>
<dbReference type="Proteomes" id="UP001444071">
    <property type="component" value="Unassembled WGS sequence"/>
</dbReference>
<comment type="similarity">
    <text evidence="2">Belongs to the SEC23/SEC24 family. SEC24 subfamily.</text>
</comment>
<evidence type="ECO:0000256" key="1">
    <source>
        <dbReference type="ARBA" id="ARBA00004514"/>
    </source>
</evidence>
<dbReference type="Gene3D" id="3.40.50.410">
    <property type="entry name" value="von Willebrand factor, type A domain"/>
    <property type="match status" value="1"/>
</dbReference>
<feature type="compositionally biased region" description="Gly residues" evidence="3">
    <location>
        <begin position="128"/>
        <end position="137"/>
    </location>
</feature>
<evidence type="ECO:0000256" key="2">
    <source>
        <dbReference type="ARBA" id="ARBA00008334"/>
    </source>
</evidence>
<dbReference type="Pfam" id="PF04811">
    <property type="entry name" value="Sec23_trunk"/>
    <property type="match status" value="1"/>
</dbReference>
<reference evidence="6 7" key="1">
    <citation type="submission" date="2021-06" db="EMBL/GenBank/DDBJ databases">
        <authorList>
            <person name="Palmer J.M."/>
        </authorList>
    </citation>
    <scope>NUCLEOTIDE SEQUENCE [LARGE SCALE GENOMIC DNA]</scope>
    <source>
        <strain evidence="6 7">XR_2019</strain>
        <tissue evidence="6">Muscle</tissue>
    </source>
</reference>
<feature type="domain" description="Sec23/Sec24 trunk" evidence="5">
    <location>
        <begin position="341"/>
        <end position="382"/>
    </location>
</feature>
<evidence type="ECO:0000313" key="6">
    <source>
        <dbReference type="EMBL" id="MEQ2262580.1"/>
    </source>
</evidence>
<dbReference type="Pfam" id="PF04810">
    <property type="entry name" value="zf-Sec23_Sec24"/>
    <property type="match status" value="1"/>
</dbReference>
<proteinExistence type="inferred from homology"/>
<gene>
    <name evidence="6" type="ORF">XENORESO_016285</name>
</gene>
<dbReference type="EMBL" id="JAHRIM010020558">
    <property type="protein sequence ID" value="MEQ2262580.1"/>
    <property type="molecule type" value="Genomic_DNA"/>
</dbReference>
<dbReference type="SUPFAM" id="SSF53300">
    <property type="entry name" value="vWA-like"/>
    <property type="match status" value="1"/>
</dbReference>
<name>A0ABV0VZP5_9TELE</name>
<evidence type="ECO:0000259" key="5">
    <source>
        <dbReference type="Pfam" id="PF04811"/>
    </source>
</evidence>
<dbReference type="Gene3D" id="2.60.40.1670">
    <property type="entry name" value="beta-sandwich domain of Sec23/24"/>
    <property type="match status" value="1"/>
</dbReference>
<dbReference type="InterPro" id="IPR050550">
    <property type="entry name" value="SEC23_SEC24_subfamily"/>
</dbReference>
<feature type="domain" description="Zinc finger Sec23/Sec24-type" evidence="4">
    <location>
        <begin position="264"/>
        <end position="302"/>
    </location>
</feature>
<keyword evidence="7" id="KW-1185">Reference proteome</keyword>
<sequence>MSQQGYVAAPPYSQAQQGMGGYQGGFGAAPAQPLYVHYGGAPQAQNAPPTGMMKPAASSPAGMLPPPASTQYNPNVQQNGGHPQRYASPSAASPTYGHSSHSVYNSMTSAAPPPTQQLTNQMSAMNLGGYGQFGGPVSGPQPGMPGGFPGAPGALAGPPQKKLDPDSIPSITQVIEDDKVRLGGQVFSTNIRGQVPPLVTTDFTVHDQGNASPRFIRCTTYSLPCTAELAKQCQVPLASIIKPFAKLPNNETPLYVVNHGETGPIRCNRCKAYMCPYMQFIDGGRRYQCSFCNCINEVPVFYFQHLDHMGRRMDFYERPELSLGSYEFDATLDYCKNNKPPNPPAYIFMIDVSYSNIKSGLVKLICDELKTLLEKLPRYTQCVYSQFNKAVLQFTFNI</sequence>
<protein>
    <submittedName>
        <fullName evidence="6">Uncharacterized protein</fullName>
    </submittedName>
</protein>
<dbReference type="InterPro" id="IPR006896">
    <property type="entry name" value="Sec23/24_trunk_dom"/>
</dbReference>
<accession>A0ABV0VZP5</accession>
<evidence type="ECO:0000256" key="3">
    <source>
        <dbReference type="SAM" id="MobiDB-lite"/>
    </source>
</evidence>
<evidence type="ECO:0000313" key="7">
    <source>
        <dbReference type="Proteomes" id="UP001444071"/>
    </source>
</evidence>
<comment type="caution">
    <text evidence="6">The sequence shown here is derived from an EMBL/GenBank/DDBJ whole genome shotgun (WGS) entry which is preliminary data.</text>
</comment>
<comment type="subcellular location">
    <subcellularLocation>
        <location evidence="1">Cytoplasm</location>
        <location evidence="1">Cytosol</location>
    </subcellularLocation>
</comment>
<feature type="compositionally biased region" description="Polar residues" evidence="3">
    <location>
        <begin position="69"/>
        <end position="81"/>
    </location>
</feature>
<feature type="region of interest" description="Disordered" evidence="3">
    <location>
        <begin position="46"/>
        <end position="163"/>
    </location>
</feature>
<dbReference type="PANTHER" id="PTHR13803">
    <property type="entry name" value="SEC24-RELATED PROTEIN"/>
    <property type="match status" value="1"/>
</dbReference>
<dbReference type="InterPro" id="IPR036465">
    <property type="entry name" value="vWFA_dom_sf"/>
</dbReference>
<dbReference type="Gene3D" id="2.30.30.380">
    <property type="entry name" value="Zn-finger domain of Sec23/24"/>
    <property type="match status" value="1"/>
</dbReference>
<dbReference type="SUPFAM" id="SSF81995">
    <property type="entry name" value="beta-sandwich domain of Sec23/24"/>
    <property type="match status" value="1"/>
</dbReference>
<evidence type="ECO:0000259" key="4">
    <source>
        <dbReference type="Pfam" id="PF04810"/>
    </source>
</evidence>
<dbReference type="InterPro" id="IPR006895">
    <property type="entry name" value="Znf_Sec23_Sec24"/>
</dbReference>
<dbReference type="PANTHER" id="PTHR13803:SF6">
    <property type="entry name" value="PROTEIN TRANSPORT PROTEIN SEC24D"/>
    <property type="match status" value="1"/>
</dbReference>